<dbReference type="PANTHER" id="PTHR43221">
    <property type="entry name" value="PROTEASE HTPX"/>
    <property type="match status" value="1"/>
</dbReference>
<evidence type="ECO:0000256" key="11">
    <source>
        <dbReference type="SAM" id="Phobius"/>
    </source>
</evidence>
<keyword evidence="1" id="KW-1003">Cell membrane</keyword>
<keyword evidence="8 10" id="KW-0482">Metalloprotease</keyword>
<keyword evidence="5 10" id="KW-0378">Hydrolase</keyword>
<keyword evidence="2 10" id="KW-0645">Protease</keyword>
<sequence length="350" mass="37559">MPTRSLADDVTARPGANAATRAAAAVAVLVYLLLAGLLLTAAWLLAIARGFALINYVLAAALLGFVWLARPRLGGLHPDTTTLDRAAAPALFAVVDAVTERLGARRVWRIAISPEYNASYRVVGFRRRVVLTIGYPLWNLLDPAERVALVAHELAHGVNGDTSRGTLIAPSLNALVEAIHALRGDLTDDEQGLAAFGATLGRAVGFVVSLPLLGLLRLQERLLLSSSRRAEYHADHLAVTVAGAAAVVSLLHKAHLEDRALRALRTALVRRDPDPWATARAWLADLGPITVPEGDSTDSTHPPTERRIAAVLARSYPAPTFVSTVEEARRADHEMAPALRDVVSLLREQH</sequence>
<dbReference type="Proteomes" id="UP001205185">
    <property type="component" value="Unassembled WGS sequence"/>
</dbReference>
<dbReference type="InterPro" id="IPR001915">
    <property type="entry name" value="Peptidase_M48"/>
</dbReference>
<evidence type="ECO:0000256" key="8">
    <source>
        <dbReference type="ARBA" id="ARBA00023049"/>
    </source>
</evidence>
<dbReference type="CDD" id="cd07328">
    <property type="entry name" value="M48_Ste24p_like"/>
    <property type="match status" value="1"/>
</dbReference>
<evidence type="ECO:0000256" key="5">
    <source>
        <dbReference type="ARBA" id="ARBA00022801"/>
    </source>
</evidence>
<protein>
    <submittedName>
        <fullName evidence="13">Heat shock protein HtpX</fullName>
    </submittedName>
</protein>
<name>A0ABT1ILC6_9PSEU</name>
<reference evidence="13 14" key="1">
    <citation type="submission" date="2022-06" db="EMBL/GenBank/DDBJ databases">
        <title>Genomic Encyclopedia of Archaeal and Bacterial Type Strains, Phase II (KMG-II): from individual species to whole genera.</title>
        <authorList>
            <person name="Goeker M."/>
        </authorList>
    </citation>
    <scope>NUCLEOTIDE SEQUENCE [LARGE SCALE GENOMIC DNA]</scope>
    <source>
        <strain evidence="13 14">DSM 44255</strain>
    </source>
</reference>
<evidence type="ECO:0000256" key="9">
    <source>
        <dbReference type="ARBA" id="ARBA00023136"/>
    </source>
</evidence>
<evidence type="ECO:0000256" key="10">
    <source>
        <dbReference type="RuleBase" id="RU003983"/>
    </source>
</evidence>
<proteinExistence type="inferred from homology"/>
<keyword evidence="3 11" id="KW-0812">Transmembrane</keyword>
<organism evidence="13 14">
    <name type="scientific">Actinokineospora diospyrosa</name>
    <dbReference type="NCBI Taxonomy" id="103728"/>
    <lineage>
        <taxon>Bacteria</taxon>
        <taxon>Bacillati</taxon>
        <taxon>Actinomycetota</taxon>
        <taxon>Actinomycetes</taxon>
        <taxon>Pseudonocardiales</taxon>
        <taxon>Pseudonocardiaceae</taxon>
        <taxon>Actinokineospora</taxon>
    </lineage>
</organism>
<keyword evidence="14" id="KW-1185">Reference proteome</keyword>
<evidence type="ECO:0000256" key="7">
    <source>
        <dbReference type="ARBA" id="ARBA00022989"/>
    </source>
</evidence>
<comment type="caution">
    <text evidence="13">The sequence shown here is derived from an EMBL/GenBank/DDBJ whole genome shotgun (WGS) entry which is preliminary data.</text>
</comment>
<keyword evidence="13" id="KW-0346">Stress response</keyword>
<feature type="transmembrane region" description="Helical" evidence="11">
    <location>
        <begin position="22"/>
        <end position="45"/>
    </location>
</feature>
<comment type="similarity">
    <text evidence="10">Belongs to the peptidase M48 family.</text>
</comment>
<evidence type="ECO:0000256" key="4">
    <source>
        <dbReference type="ARBA" id="ARBA00022723"/>
    </source>
</evidence>
<evidence type="ECO:0000313" key="13">
    <source>
        <dbReference type="EMBL" id="MCP2273462.1"/>
    </source>
</evidence>
<dbReference type="InterPro" id="IPR050083">
    <property type="entry name" value="HtpX_protease"/>
</dbReference>
<comment type="cofactor">
    <cofactor evidence="10">
        <name>Zn(2+)</name>
        <dbReference type="ChEBI" id="CHEBI:29105"/>
    </cofactor>
    <text evidence="10">Binds 1 zinc ion per subunit.</text>
</comment>
<evidence type="ECO:0000259" key="12">
    <source>
        <dbReference type="Pfam" id="PF01435"/>
    </source>
</evidence>
<dbReference type="Pfam" id="PF01435">
    <property type="entry name" value="Peptidase_M48"/>
    <property type="match status" value="1"/>
</dbReference>
<dbReference type="EMBL" id="JAMTCO010000016">
    <property type="protein sequence ID" value="MCP2273462.1"/>
    <property type="molecule type" value="Genomic_DNA"/>
</dbReference>
<evidence type="ECO:0000256" key="2">
    <source>
        <dbReference type="ARBA" id="ARBA00022670"/>
    </source>
</evidence>
<dbReference type="PANTHER" id="PTHR43221:SF2">
    <property type="entry name" value="PROTEASE HTPX HOMOLOG"/>
    <property type="match status" value="1"/>
</dbReference>
<dbReference type="Gene3D" id="3.30.2010.10">
    <property type="entry name" value="Metalloproteases ('zincins'), catalytic domain"/>
    <property type="match status" value="1"/>
</dbReference>
<evidence type="ECO:0000256" key="1">
    <source>
        <dbReference type="ARBA" id="ARBA00022475"/>
    </source>
</evidence>
<dbReference type="RefSeq" id="WP_253890649.1">
    <property type="nucleotide sequence ID" value="NZ_BAAAVB010000003.1"/>
</dbReference>
<feature type="transmembrane region" description="Helical" evidence="11">
    <location>
        <begin position="51"/>
        <end position="69"/>
    </location>
</feature>
<evidence type="ECO:0000256" key="3">
    <source>
        <dbReference type="ARBA" id="ARBA00022692"/>
    </source>
</evidence>
<gene>
    <name evidence="13" type="ORF">LV75_005991</name>
</gene>
<feature type="domain" description="Peptidase M48" evidence="12">
    <location>
        <begin position="127"/>
        <end position="314"/>
    </location>
</feature>
<keyword evidence="4" id="KW-0479">Metal-binding</keyword>
<keyword evidence="7 11" id="KW-1133">Transmembrane helix</keyword>
<accession>A0ABT1ILC6</accession>
<keyword evidence="6 10" id="KW-0862">Zinc</keyword>
<keyword evidence="9 11" id="KW-0472">Membrane</keyword>
<evidence type="ECO:0000313" key="14">
    <source>
        <dbReference type="Proteomes" id="UP001205185"/>
    </source>
</evidence>
<evidence type="ECO:0000256" key="6">
    <source>
        <dbReference type="ARBA" id="ARBA00022833"/>
    </source>
</evidence>